<sequence length="410" mass="43314">MNTFRHSIAALRAVLATAGLAAIAGLAQAQISDDVVRIGLMGDLSGPYSGNGGPGSVLAAKMAIEDFGGKVNGKPVELLTMDDQNKPDVGLNAARKWLEADKVDAIVGGSASSIALGVQTLMKEKQKPYLIAGTVTSDLTGKACSPMAFQFLVDTYSLPKAGVQTLIDKGIKTFFFVTVDYAFGAALQTEATRFIEQAGGKVVGSVKHPLGTTDFSSYLLQAQSSGAKAIVILNAGLDLSNSLKQAAEFRITKGGQSVSVFGMTINSVAAMGLETAQGLNITVPFYWDRDDASRAWSKRFMERNNGVVPTYIMAGVYSAVTHYLKGVQAAGSDAGPAVVEKMKATPVNDFMSKDVKIREDGQVMRPVYPVEVKSPAQSKGKNDFYTVGAAIPAEKVFRPLSEGGCDFVKK</sequence>
<keyword evidence="2 3" id="KW-0732">Signal</keyword>
<protein>
    <submittedName>
        <fullName evidence="5">ABC transporter substrate-binding protein</fullName>
    </submittedName>
</protein>
<evidence type="ECO:0000313" key="5">
    <source>
        <dbReference type="EMBL" id="MDO1534248.1"/>
    </source>
</evidence>
<evidence type="ECO:0000256" key="3">
    <source>
        <dbReference type="SAM" id="SignalP"/>
    </source>
</evidence>
<dbReference type="EMBL" id="JAUKVY010000013">
    <property type="protein sequence ID" value="MDO1534248.1"/>
    <property type="molecule type" value="Genomic_DNA"/>
</dbReference>
<reference evidence="5" key="1">
    <citation type="submission" date="2023-06" db="EMBL/GenBank/DDBJ databases">
        <authorList>
            <person name="Jiang Y."/>
            <person name="Liu Q."/>
        </authorList>
    </citation>
    <scope>NUCLEOTIDE SEQUENCE</scope>
    <source>
        <strain evidence="5">CGMCC 1.12090</strain>
    </source>
</reference>
<evidence type="ECO:0000313" key="6">
    <source>
        <dbReference type="Proteomes" id="UP001169027"/>
    </source>
</evidence>
<feature type="domain" description="Leucine-binding protein" evidence="4">
    <location>
        <begin position="36"/>
        <end position="373"/>
    </location>
</feature>
<evidence type="ECO:0000256" key="2">
    <source>
        <dbReference type="ARBA" id="ARBA00022729"/>
    </source>
</evidence>
<comment type="caution">
    <text evidence="5">The sequence shown here is derived from an EMBL/GenBank/DDBJ whole genome shotgun (WGS) entry which is preliminary data.</text>
</comment>
<evidence type="ECO:0000259" key="4">
    <source>
        <dbReference type="Pfam" id="PF13458"/>
    </source>
</evidence>
<dbReference type="PANTHER" id="PTHR30483">
    <property type="entry name" value="LEUCINE-SPECIFIC-BINDING PROTEIN"/>
    <property type="match status" value="1"/>
</dbReference>
<dbReference type="Pfam" id="PF13458">
    <property type="entry name" value="Peripla_BP_6"/>
    <property type="match status" value="1"/>
</dbReference>
<name>A0ABT8S601_9BURK</name>
<accession>A0ABT8S601</accession>
<feature type="chain" id="PRO_5046077221" evidence="3">
    <location>
        <begin position="30"/>
        <end position="410"/>
    </location>
</feature>
<proteinExistence type="inferred from homology"/>
<keyword evidence="6" id="KW-1185">Reference proteome</keyword>
<dbReference type="InterPro" id="IPR028082">
    <property type="entry name" value="Peripla_BP_I"/>
</dbReference>
<dbReference type="InterPro" id="IPR028081">
    <property type="entry name" value="Leu-bd"/>
</dbReference>
<dbReference type="CDD" id="cd06327">
    <property type="entry name" value="PBP1_SBP-like"/>
    <property type="match status" value="1"/>
</dbReference>
<gene>
    <name evidence="5" type="ORF">Q2T77_18325</name>
</gene>
<comment type="similarity">
    <text evidence="1">Belongs to the leucine-binding protein family.</text>
</comment>
<dbReference type="SUPFAM" id="SSF53822">
    <property type="entry name" value="Periplasmic binding protein-like I"/>
    <property type="match status" value="1"/>
</dbReference>
<dbReference type="Gene3D" id="3.40.50.2300">
    <property type="match status" value="2"/>
</dbReference>
<evidence type="ECO:0000256" key="1">
    <source>
        <dbReference type="ARBA" id="ARBA00010062"/>
    </source>
</evidence>
<organism evidence="5 6">
    <name type="scientific">Variovorax ginsengisoli</name>
    <dbReference type="NCBI Taxonomy" id="363844"/>
    <lineage>
        <taxon>Bacteria</taxon>
        <taxon>Pseudomonadati</taxon>
        <taxon>Pseudomonadota</taxon>
        <taxon>Betaproteobacteria</taxon>
        <taxon>Burkholderiales</taxon>
        <taxon>Comamonadaceae</taxon>
        <taxon>Variovorax</taxon>
    </lineage>
</organism>
<dbReference type="RefSeq" id="WP_286538117.1">
    <property type="nucleotide sequence ID" value="NZ_JAUJZH010000013.1"/>
</dbReference>
<dbReference type="PANTHER" id="PTHR30483:SF6">
    <property type="entry name" value="PERIPLASMIC BINDING PROTEIN OF ABC TRANSPORTER FOR NATURAL AMINO ACIDS"/>
    <property type="match status" value="1"/>
</dbReference>
<dbReference type="InterPro" id="IPR051010">
    <property type="entry name" value="BCAA_transport"/>
</dbReference>
<feature type="signal peptide" evidence="3">
    <location>
        <begin position="1"/>
        <end position="29"/>
    </location>
</feature>
<dbReference type="Proteomes" id="UP001169027">
    <property type="component" value="Unassembled WGS sequence"/>
</dbReference>